<evidence type="ECO:0000313" key="3">
    <source>
        <dbReference type="Proteomes" id="UP000594759"/>
    </source>
</evidence>
<accession>A0A7S9Q145</accession>
<feature type="region of interest" description="Disordered" evidence="1">
    <location>
        <begin position="58"/>
        <end position="80"/>
    </location>
</feature>
<keyword evidence="3" id="KW-1185">Reference proteome</keyword>
<dbReference type="EMBL" id="CP064939">
    <property type="protein sequence ID" value="QPH41436.1"/>
    <property type="molecule type" value="Genomic_DNA"/>
</dbReference>
<feature type="compositionally biased region" description="Basic and acidic residues" evidence="1">
    <location>
        <begin position="27"/>
        <end position="39"/>
    </location>
</feature>
<feature type="region of interest" description="Disordered" evidence="1">
    <location>
        <begin position="1"/>
        <end position="39"/>
    </location>
</feature>
<proteinExistence type="predicted"/>
<organism evidence="2 3">
    <name type="scientific">Pedobacter endophyticus</name>
    <dbReference type="NCBI Taxonomy" id="2789740"/>
    <lineage>
        <taxon>Bacteria</taxon>
        <taxon>Pseudomonadati</taxon>
        <taxon>Bacteroidota</taxon>
        <taxon>Sphingobacteriia</taxon>
        <taxon>Sphingobacteriales</taxon>
        <taxon>Sphingobacteriaceae</taxon>
        <taxon>Pedobacter</taxon>
    </lineage>
</organism>
<dbReference type="KEGG" id="pex:IZT61_09335"/>
<name>A0A7S9Q145_9SPHI</name>
<protein>
    <submittedName>
        <fullName evidence="2">Uncharacterized protein</fullName>
    </submittedName>
</protein>
<sequence length="80" mass="9036">MNQENQRDPNADDGIEWDNGEATYGHKLPEIKRKDLPDEAHLTKSDVNASEELKNLNLSQDEDLANRNQSKNKGIAGKDF</sequence>
<dbReference type="Proteomes" id="UP000594759">
    <property type="component" value="Chromosome"/>
</dbReference>
<evidence type="ECO:0000256" key="1">
    <source>
        <dbReference type="SAM" id="MobiDB-lite"/>
    </source>
</evidence>
<gene>
    <name evidence="2" type="ORF">IZT61_09335</name>
</gene>
<dbReference type="RefSeq" id="WP_196100874.1">
    <property type="nucleotide sequence ID" value="NZ_CP064939.1"/>
</dbReference>
<evidence type="ECO:0000313" key="2">
    <source>
        <dbReference type="EMBL" id="QPH41436.1"/>
    </source>
</evidence>
<dbReference type="AlphaFoldDB" id="A0A7S9Q145"/>
<reference evidence="2 3" key="1">
    <citation type="submission" date="2020-11" db="EMBL/GenBank/DDBJ databases">
        <title>Pedobacter endophytica, an endophytic bacteria isolated form Carex pumila.</title>
        <authorList>
            <person name="Peng Y."/>
            <person name="Jiang L."/>
            <person name="Lee J."/>
        </authorList>
    </citation>
    <scope>NUCLEOTIDE SEQUENCE [LARGE SCALE GENOMIC DNA]</scope>
    <source>
        <strain evidence="2 3">JBR3-12</strain>
    </source>
</reference>
<feature type="compositionally biased region" description="Basic and acidic residues" evidence="1">
    <location>
        <begin position="1"/>
        <end position="10"/>
    </location>
</feature>